<evidence type="ECO:0000313" key="3">
    <source>
        <dbReference type="Proteomes" id="UP001596116"/>
    </source>
</evidence>
<dbReference type="EMBL" id="JBHPON010000002">
    <property type="protein sequence ID" value="MFC6037177.1"/>
    <property type="molecule type" value="Genomic_DNA"/>
</dbReference>
<keyword evidence="1" id="KW-0732">Signal</keyword>
<dbReference type="SUPFAM" id="SSF56935">
    <property type="entry name" value="Porins"/>
    <property type="match status" value="1"/>
</dbReference>
<dbReference type="RefSeq" id="WP_379881581.1">
    <property type="nucleotide sequence ID" value="NZ_JBHPON010000002.1"/>
</dbReference>
<dbReference type="NCBIfam" id="TIGR02001">
    <property type="entry name" value="gcw_chp"/>
    <property type="match status" value="1"/>
</dbReference>
<evidence type="ECO:0000313" key="2">
    <source>
        <dbReference type="EMBL" id="MFC6037177.1"/>
    </source>
</evidence>
<organism evidence="2 3">
    <name type="scientific">Hyphococcus aureus</name>
    <dbReference type="NCBI Taxonomy" id="2666033"/>
    <lineage>
        <taxon>Bacteria</taxon>
        <taxon>Pseudomonadati</taxon>
        <taxon>Pseudomonadota</taxon>
        <taxon>Alphaproteobacteria</taxon>
        <taxon>Parvularculales</taxon>
        <taxon>Parvularculaceae</taxon>
        <taxon>Hyphococcus</taxon>
    </lineage>
</organism>
<keyword evidence="3" id="KW-1185">Reference proteome</keyword>
<accession>A0ABW1L3R5</accession>
<sequence length="268" mass="28054">MRSFLKLSSAAAALIVTSSISGAAFAQEESESPISFSANVTLTSDYRFRGVSQTEEDLALQGGFDAAHESGFYVGTWASNLAGWGTFGGSNLELDIYGGYATDISDFGVDVGVVWYLFPGGLDRTSYGEIYGSVAKSVGPLDLTVGANYAFKQDALSLNDVKQDNIYVYGDAGVTIADSPVSVSAHLGYTDGNPATGPNGWVPSPTGTYLDWALGVSYDLPWGPIAISATYVDTNISESEAASYQLVNSGYRYGIGDAAAVFAISASF</sequence>
<evidence type="ECO:0000256" key="1">
    <source>
        <dbReference type="SAM" id="SignalP"/>
    </source>
</evidence>
<comment type="caution">
    <text evidence="2">The sequence shown here is derived from an EMBL/GenBank/DDBJ whole genome shotgun (WGS) entry which is preliminary data.</text>
</comment>
<reference evidence="2 3" key="1">
    <citation type="submission" date="2024-09" db="EMBL/GenBank/DDBJ databases">
        <authorList>
            <person name="Zhang Z.-H."/>
        </authorList>
    </citation>
    <scope>NUCLEOTIDE SEQUENCE [LARGE SCALE GENOMIC DNA]</scope>
    <source>
        <strain evidence="2 3">HHTR114</strain>
    </source>
</reference>
<proteinExistence type="predicted"/>
<gene>
    <name evidence="2" type="ORF">ACFMB1_16595</name>
</gene>
<feature type="signal peptide" evidence="1">
    <location>
        <begin position="1"/>
        <end position="26"/>
    </location>
</feature>
<dbReference type="Proteomes" id="UP001596116">
    <property type="component" value="Unassembled WGS sequence"/>
</dbReference>
<dbReference type="Pfam" id="PF09694">
    <property type="entry name" value="Gcw_chp"/>
    <property type="match status" value="1"/>
</dbReference>
<protein>
    <submittedName>
        <fullName evidence="2">TorF family putative porin</fullName>
    </submittedName>
</protein>
<feature type="chain" id="PRO_5046085984" evidence="1">
    <location>
        <begin position="27"/>
        <end position="268"/>
    </location>
</feature>
<name>A0ABW1L3R5_9PROT</name>
<dbReference type="InterPro" id="IPR010239">
    <property type="entry name" value="CHP02001"/>
</dbReference>